<reference evidence="2 3" key="1">
    <citation type="submission" date="2023-07" db="EMBL/GenBank/DDBJ databases">
        <title>Comparative genomics of wheat-associated soil bacteria to identify genetic determinants of phenazine resistance.</title>
        <authorList>
            <person name="Mouncey N."/>
        </authorList>
    </citation>
    <scope>NUCLEOTIDE SEQUENCE [LARGE SCALE GENOMIC DNA]</scope>
    <source>
        <strain evidence="2 3">W4I9-1</strain>
    </source>
</reference>
<evidence type="ECO:0000313" key="2">
    <source>
        <dbReference type="EMBL" id="MDQ0647315.1"/>
    </source>
</evidence>
<feature type="transmembrane region" description="Helical" evidence="1">
    <location>
        <begin position="63"/>
        <end position="87"/>
    </location>
</feature>
<keyword evidence="1" id="KW-0472">Membrane</keyword>
<proteinExistence type="predicted"/>
<protein>
    <recommendedName>
        <fullName evidence="4">Alkaline shock response membrane anchor protein AmaP</fullName>
    </recommendedName>
</protein>
<evidence type="ECO:0000313" key="3">
    <source>
        <dbReference type="Proteomes" id="UP001244427"/>
    </source>
</evidence>
<dbReference type="AlphaFoldDB" id="A0AAW8EWW4"/>
<organism evidence="2 3">
    <name type="scientific">Microbacterium natoriense</name>
    <dbReference type="NCBI Taxonomy" id="284570"/>
    <lineage>
        <taxon>Bacteria</taxon>
        <taxon>Bacillati</taxon>
        <taxon>Actinomycetota</taxon>
        <taxon>Actinomycetes</taxon>
        <taxon>Micrococcales</taxon>
        <taxon>Microbacteriaceae</taxon>
        <taxon>Microbacterium</taxon>
    </lineage>
</organism>
<accession>A0AAW8EWW4</accession>
<dbReference type="RefSeq" id="WP_307295112.1">
    <property type="nucleotide sequence ID" value="NZ_JAUSXV010000001.1"/>
</dbReference>
<comment type="caution">
    <text evidence="2">The sequence shown here is derived from an EMBL/GenBank/DDBJ whole genome shotgun (WGS) entry which is preliminary data.</text>
</comment>
<keyword evidence="1" id="KW-0812">Transmembrane</keyword>
<keyword evidence="1" id="KW-1133">Transmembrane helix</keyword>
<evidence type="ECO:0008006" key="4">
    <source>
        <dbReference type="Google" id="ProtNLM"/>
    </source>
</evidence>
<dbReference type="Proteomes" id="UP001244427">
    <property type="component" value="Unassembled WGS sequence"/>
</dbReference>
<dbReference type="EMBL" id="JAUSXV010000001">
    <property type="protein sequence ID" value="MDQ0647315.1"/>
    <property type="molecule type" value="Genomic_DNA"/>
</dbReference>
<sequence>MNSTNRVLNRALLLVSGVVLLVAGATCVAVGLQPMWFQPWQERAVEAASRIGEPSIEMGSGGAVSIAALAGLGAAVLAALLLVVFVFTRGRGKTKSVLKVDAERGRTVVDRNVAETVLAGSLAERPDVLSARTGAYLVRGTRAVELAVTVQRGASLDRVLAAAEDAVRAWDTLLGERAPIMVHLADRSWRDALRPRTRVR</sequence>
<gene>
    <name evidence="2" type="ORF">QFZ53_001511</name>
</gene>
<keyword evidence="3" id="KW-1185">Reference proteome</keyword>
<name>A0AAW8EWW4_9MICO</name>
<evidence type="ECO:0000256" key="1">
    <source>
        <dbReference type="SAM" id="Phobius"/>
    </source>
</evidence>